<evidence type="ECO:0000313" key="2">
    <source>
        <dbReference type="EMBL" id="MBW8191943.1"/>
    </source>
</evidence>
<name>A0ABS7EHW9_9GAMM</name>
<sequence length="170" mass="19391">MTPNKRLKSARWDAKTSRQFSFVRSPIVQQNCRYVLSPFMRALVSEGSMSQIQDSDSRLIFLTTAIAIAMLVAGEDSISWTVPVKGVAAWWLLLGLHVFFGVCHWSRRGSLFNFKMLGDARRSTKWRSGKKSASAKTDVYLNTIFLGFMFYLGVILMATQLIWLTYYQKA</sequence>
<evidence type="ECO:0000256" key="1">
    <source>
        <dbReference type="SAM" id="Phobius"/>
    </source>
</evidence>
<dbReference type="RefSeq" id="WP_220104617.1">
    <property type="nucleotide sequence ID" value="NZ_JAHZSS010000016.1"/>
</dbReference>
<evidence type="ECO:0000313" key="3">
    <source>
        <dbReference type="Proteomes" id="UP001166251"/>
    </source>
</evidence>
<accession>A0ABS7EHW9</accession>
<feature type="transmembrane region" description="Helical" evidence="1">
    <location>
        <begin position="88"/>
        <end position="106"/>
    </location>
</feature>
<feature type="transmembrane region" description="Helical" evidence="1">
    <location>
        <begin position="59"/>
        <end position="82"/>
    </location>
</feature>
<keyword evidence="1" id="KW-1133">Transmembrane helix</keyword>
<dbReference type="Proteomes" id="UP001166251">
    <property type="component" value="Unassembled WGS sequence"/>
</dbReference>
<keyword evidence="1" id="KW-0472">Membrane</keyword>
<comment type="caution">
    <text evidence="2">The sequence shown here is derived from an EMBL/GenBank/DDBJ whole genome shotgun (WGS) entry which is preliminary data.</text>
</comment>
<keyword evidence="1" id="KW-0812">Transmembrane</keyword>
<gene>
    <name evidence="2" type="ORF">K0504_12930</name>
</gene>
<reference evidence="2" key="1">
    <citation type="submission" date="2021-07" db="EMBL/GenBank/DDBJ databases">
        <title>Neiella marina sp. nov., isolated from the intestinal content of sea cucumber Apostichopus japonicus.</title>
        <authorList>
            <person name="Bai X."/>
        </authorList>
    </citation>
    <scope>NUCLEOTIDE SEQUENCE</scope>
    <source>
        <strain evidence="2">126</strain>
    </source>
</reference>
<feature type="transmembrane region" description="Helical" evidence="1">
    <location>
        <begin position="139"/>
        <end position="163"/>
    </location>
</feature>
<organism evidence="2 3">
    <name type="scientific">Neiella holothuriorum</name>
    <dbReference type="NCBI Taxonomy" id="2870530"/>
    <lineage>
        <taxon>Bacteria</taxon>
        <taxon>Pseudomonadati</taxon>
        <taxon>Pseudomonadota</taxon>
        <taxon>Gammaproteobacteria</taxon>
        <taxon>Alteromonadales</taxon>
        <taxon>Echinimonadaceae</taxon>
        <taxon>Neiella</taxon>
    </lineage>
</organism>
<proteinExistence type="predicted"/>
<dbReference type="EMBL" id="JAHZSS010000016">
    <property type="protein sequence ID" value="MBW8191943.1"/>
    <property type="molecule type" value="Genomic_DNA"/>
</dbReference>
<keyword evidence="3" id="KW-1185">Reference proteome</keyword>
<protein>
    <submittedName>
        <fullName evidence="2">Uncharacterized protein</fullName>
    </submittedName>
</protein>